<keyword evidence="11" id="KW-0472">Membrane</keyword>
<feature type="domain" description="VWFA" evidence="17">
    <location>
        <begin position="13"/>
        <end position="192"/>
    </location>
</feature>
<evidence type="ECO:0000256" key="1">
    <source>
        <dbReference type="ARBA" id="ARBA00004479"/>
    </source>
</evidence>
<dbReference type="GO" id="GO:0098609">
    <property type="term" value="P:cell-cell adhesion"/>
    <property type="evidence" value="ECO:0007669"/>
    <property type="project" value="TreeGrafter"/>
</dbReference>
<dbReference type="InterPro" id="IPR013649">
    <property type="entry name" value="Integrin_alpha_Ig-like_1"/>
</dbReference>
<keyword evidence="12" id="KW-1015">Disulfide bond</keyword>
<dbReference type="GO" id="GO:0033627">
    <property type="term" value="P:cell adhesion mediated by integrin"/>
    <property type="evidence" value="ECO:0007669"/>
    <property type="project" value="TreeGrafter"/>
</dbReference>
<dbReference type="GO" id="GO:0007160">
    <property type="term" value="P:cell-matrix adhesion"/>
    <property type="evidence" value="ECO:0007669"/>
    <property type="project" value="TreeGrafter"/>
</dbReference>
<evidence type="ECO:0000259" key="17">
    <source>
        <dbReference type="PROSITE" id="PS50234"/>
    </source>
</evidence>
<dbReference type="GeneTree" id="ENSGT00940000154838"/>
<dbReference type="InterPro" id="IPR013519">
    <property type="entry name" value="Int_alpha_beta-p"/>
</dbReference>
<dbReference type="SMART" id="SM00191">
    <property type="entry name" value="Int_alpha"/>
    <property type="match status" value="4"/>
</dbReference>
<evidence type="ECO:0000256" key="7">
    <source>
        <dbReference type="ARBA" id="ARBA00022837"/>
    </source>
</evidence>
<dbReference type="InterPro" id="IPR000413">
    <property type="entry name" value="Integrin_alpha"/>
</dbReference>
<evidence type="ECO:0000313" key="18">
    <source>
        <dbReference type="Ensembl" id="ENSSFOP00015070506.1"/>
    </source>
</evidence>
<dbReference type="Gene3D" id="2.60.40.1460">
    <property type="entry name" value="Integrin domains. Chain A, domain 2"/>
    <property type="match status" value="1"/>
</dbReference>
<accession>A0A8C9W5M7</accession>
<feature type="repeat" description="FG-GAP" evidence="15">
    <location>
        <begin position="393"/>
        <end position="451"/>
    </location>
</feature>
<evidence type="ECO:0000256" key="9">
    <source>
        <dbReference type="ARBA" id="ARBA00022989"/>
    </source>
</evidence>
<dbReference type="InterPro" id="IPR036465">
    <property type="entry name" value="vWFA_dom_sf"/>
</dbReference>
<dbReference type="SUPFAM" id="SSF69179">
    <property type="entry name" value="Integrin domains"/>
    <property type="match status" value="2"/>
</dbReference>
<evidence type="ECO:0000256" key="5">
    <source>
        <dbReference type="ARBA" id="ARBA00022729"/>
    </source>
</evidence>
<keyword evidence="6" id="KW-0677">Repeat</keyword>
<dbReference type="PRINTS" id="PR00453">
    <property type="entry name" value="VWFADOMAIN"/>
</dbReference>
<dbReference type="Pfam" id="PF21520">
    <property type="entry name" value="ITGAX-like_Ig_3"/>
    <property type="match status" value="1"/>
</dbReference>
<reference evidence="18 19" key="1">
    <citation type="submission" date="2019-04" db="EMBL/GenBank/DDBJ databases">
        <authorList>
            <consortium name="Wellcome Sanger Institute Data Sharing"/>
        </authorList>
    </citation>
    <scope>NUCLEOTIDE SEQUENCE [LARGE SCALE GENOMIC DNA]</scope>
</reference>
<evidence type="ECO:0000256" key="3">
    <source>
        <dbReference type="ARBA" id="ARBA00022692"/>
    </source>
</evidence>
<proteinExistence type="inferred from homology"/>
<keyword evidence="9" id="KW-1133">Transmembrane helix</keyword>
<name>A0A8C9W5M7_SCLFO</name>
<dbReference type="Ensembl" id="ENSSFOT00015067884.1">
    <property type="protein sequence ID" value="ENSSFOP00015070506.1"/>
    <property type="gene ID" value="ENSSFOG00015028051.1"/>
</dbReference>
<reference evidence="18" key="2">
    <citation type="submission" date="2025-08" db="UniProtKB">
        <authorList>
            <consortium name="Ensembl"/>
        </authorList>
    </citation>
    <scope>IDENTIFICATION</scope>
</reference>
<dbReference type="InterPro" id="IPR002035">
    <property type="entry name" value="VWF_A"/>
</dbReference>
<dbReference type="Pfam" id="PF00092">
    <property type="entry name" value="VWA"/>
    <property type="match status" value="1"/>
</dbReference>
<dbReference type="Pfam" id="PF08441">
    <property type="entry name" value="Integrin_A_Ig_1"/>
    <property type="match status" value="1"/>
</dbReference>
<evidence type="ECO:0000313" key="19">
    <source>
        <dbReference type="Proteomes" id="UP000694397"/>
    </source>
</evidence>
<dbReference type="SUPFAM" id="SSF69318">
    <property type="entry name" value="Integrin alpha N-terminal domain"/>
    <property type="match status" value="1"/>
</dbReference>
<dbReference type="PROSITE" id="PS50234">
    <property type="entry name" value="VWFA"/>
    <property type="match status" value="1"/>
</dbReference>
<dbReference type="InterPro" id="IPR048633">
    <property type="entry name" value="ITGAX-like_Ig_3"/>
</dbReference>
<dbReference type="Proteomes" id="UP000694397">
    <property type="component" value="Chromosome 20"/>
</dbReference>
<feature type="repeat" description="FG-GAP" evidence="15">
    <location>
        <begin position="333"/>
        <end position="389"/>
    </location>
</feature>
<keyword evidence="5" id="KW-0732">Signal</keyword>
<evidence type="ECO:0000256" key="10">
    <source>
        <dbReference type="ARBA" id="ARBA00023037"/>
    </source>
</evidence>
<protein>
    <recommendedName>
        <fullName evidence="17">VWFA domain-containing protein</fullName>
    </recommendedName>
</protein>
<evidence type="ECO:0000256" key="8">
    <source>
        <dbReference type="ARBA" id="ARBA00022889"/>
    </source>
</evidence>
<feature type="repeat" description="FG-GAP" evidence="15">
    <location>
        <begin position="271"/>
        <end position="332"/>
    </location>
</feature>
<dbReference type="Pfam" id="PF01839">
    <property type="entry name" value="FG-GAP"/>
    <property type="match status" value="2"/>
</dbReference>
<keyword evidence="14" id="KW-0325">Glycoprotein</keyword>
<dbReference type="GO" id="GO:0009897">
    <property type="term" value="C:external side of plasma membrane"/>
    <property type="evidence" value="ECO:0007669"/>
    <property type="project" value="TreeGrafter"/>
</dbReference>
<dbReference type="InterPro" id="IPR028994">
    <property type="entry name" value="Integrin_alpha_N"/>
</dbReference>
<dbReference type="SUPFAM" id="SSF53300">
    <property type="entry name" value="vWA-like"/>
    <property type="match status" value="1"/>
</dbReference>
<dbReference type="InterPro" id="IPR013517">
    <property type="entry name" value="FG-GAP"/>
</dbReference>
<dbReference type="Gene3D" id="2.60.40.1530">
    <property type="entry name" value="ntegrin, alpha v. Chain A, domain 4"/>
    <property type="match status" value="1"/>
</dbReference>
<dbReference type="AlphaFoldDB" id="A0A8C9W5M7"/>
<dbReference type="SMART" id="SM00327">
    <property type="entry name" value="VWA"/>
    <property type="match status" value="1"/>
</dbReference>
<dbReference type="InterPro" id="IPR032695">
    <property type="entry name" value="Integrin_dom_sf"/>
</dbReference>
<keyword evidence="10 16" id="KW-0401">Integrin</keyword>
<organism evidence="18 19">
    <name type="scientific">Scleropages formosus</name>
    <name type="common">Asian bonytongue</name>
    <name type="synonym">Osteoglossum formosum</name>
    <dbReference type="NCBI Taxonomy" id="113540"/>
    <lineage>
        <taxon>Eukaryota</taxon>
        <taxon>Metazoa</taxon>
        <taxon>Chordata</taxon>
        <taxon>Craniata</taxon>
        <taxon>Vertebrata</taxon>
        <taxon>Euteleostomi</taxon>
        <taxon>Actinopterygii</taxon>
        <taxon>Neopterygii</taxon>
        <taxon>Teleostei</taxon>
        <taxon>Osteoglossocephala</taxon>
        <taxon>Osteoglossomorpha</taxon>
        <taxon>Osteoglossiformes</taxon>
        <taxon>Osteoglossidae</taxon>
        <taxon>Scleropages</taxon>
    </lineage>
</organism>
<dbReference type="PANTHER" id="PTHR23220:SF118">
    <property type="entry name" value="INTEGRIN ALPHA-X"/>
    <property type="match status" value="1"/>
</dbReference>
<keyword evidence="7" id="KW-0106">Calcium</keyword>
<evidence type="ECO:0000256" key="6">
    <source>
        <dbReference type="ARBA" id="ARBA00022737"/>
    </source>
</evidence>
<comment type="subcellular location">
    <subcellularLocation>
        <location evidence="1 16">Membrane</location>
        <topology evidence="1 16">Single-pass type I membrane protein</topology>
    </subcellularLocation>
</comment>
<dbReference type="PANTHER" id="PTHR23220">
    <property type="entry name" value="INTEGRIN ALPHA"/>
    <property type="match status" value="1"/>
</dbReference>
<evidence type="ECO:0000256" key="16">
    <source>
        <dbReference type="RuleBase" id="RU003762"/>
    </source>
</evidence>
<dbReference type="Gene3D" id="2.130.10.130">
    <property type="entry name" value="Integrin alpha, N-terminal"/>
    <property type="match status" value="1"/>
</dbReference>
<keyword evidence="13 16" id="KW-0675">Receptor</keyword>
<keyword evidence="3" id="KW-0812">Transmembrane</keyword>
<evidence type="ECO:0000256" key="15">
    <source>
        <dbReference type="PROSITE-ProRule" id="PRU00803"/>
    </source>
</evidence>
<evidence type="ECO:0000256" key="12">
    <source>
        <dbReference type="ARBA" id="ARBA00023157"/>
    </source>
</evidence>
<reference evidence="18" key="3">
    <citation type="submission" date="2025-09" db="UniProtKB">
        <authorList>
            <consortium name="Ensembl"/>
        </authorList>
    </citation>
    <scope>IDENTIFICATION</scope>
</reference>
<comment type="similarity">
    <text evidence="2 16">Belongs to the integrin alpha chain family.</text>
</comment>
<dbReference type="PRINTS" id="PR01185">
    <property type="entry name" value="INTEGRINA"/>
</dbReference>
<dbReference type="GO" id="GO:0005178">
    <property type="term" value="F:integrin binding"/>
    <property type="evidence" value="ECO:0007669"/>
    <property type="project" value="TreeGrafter"/>
</dbReference>
<evidence type="ECO:0000256" key="11">
    <source>
        <dbReference type="ARBA" id="ARBA00023136"/>
    </source>
</evidence>
<keyword evidence="19" id="KW-1185">Reference proteome</keyword>
<dbReference type="GO" id="GO:0046872">
    <property type="term" value="F:metal ion binding"/>
    <property type="evidence" value="ECO:0007669"/>
    <property type="project" value="UniProtKB-KW"/>
</dbReference>
<dbReference type="GO" id="GO:0008305">
    <property type="term" value="C:integrin complex"/>
    <property type="evidence" value="ECO:0007669"/>
    <property type="project" value="InterPro"/>
</dbReference>
<evidence type="ECO:0000256" key="4">
    <source>
        <dbReference type="ARBA" id="ARBA00022723"/>
    </source>
</evidence>
<dbReference type="PROSITE" id="PS51470">
    <property type="entry name" value="FG_GAP"/>
    <property type="match status" value="3"/>
</dbReference>
<evidence type="ECO:0000256" key="14">
    <source>
        <dbReference type="ARBA" id="ARBA00023180"/>
    </source>
</evidence>
<dbReference type="Gene3D" id="3.40.50.410">
    <property type="entry name" value="von Willebrand factor, type A domain"/>
    <property type="match status" value="1"/>
</dbReference>
<sequence>GCCSLNCPISGTDIVFLIDGSGSVSDDDFRRMKEFMIKLIKQFQGRNTLFAVMQYSSVFEIHMDFNDYKTRGSSWESLINGISQQKRWTHTPTAIRKVVRELFVPSSGSRPKAVKVLVVITDGQTVGDNTPMSVVVREAEDKGIIRYAIGVGSAFQEPSAMQELETIASKPTNSHLFRVDNFQALDKLRDTLQKNIFAIEGTVVLYYHRDTVYSMTKCRHRIPFSLIKSFELFFSLLGYSMAVAKLRNKNIVILGAPRYQHKGAVVIFSDQAETMLESKQIGSYFGAELCAVDLDSDSYADLLLISAPMYTDAQRDSEGEVDVLLMSYMCTPQPLVGVAGMRGRFGTSLAALADLDGDGITDVAVGAPMENNGQGSVYIFSGTTSGVNPVFSQRIQGSNVESGLRYFGQSISGSLDQSGDRLTDIAVGSRGKVLLSRPVVSVAVTMSFSPPKIPTDTKDCTKDLSNTATVCFTMTSDLDASVNYTLTLDATRNAARSRAYFTPQKQFLNKACPEDALNPLINELSFMLHLIFSYLRILLLLHCVNKLLYHHCQLDFVVDCGADSKCTDDLRVDFNFSGVSEVQVGIALVLNVSVSVENRGENSYNSHVIFTYPAGLSFRRVTVVQVRESNSAIDSVEATVLGISTCHINRPIFRSGSQVSSQFVESTSYINFTAGKNDLKKPVLQSFEVVNYIRDFNATITIKVPIKLGEKDIWTNKNSIQIMGCKAQKDENPAFTDFVEKLRKTPNVDCTVAVCRVLRCEVFLRKDETLFYNVSGEVTSGWIEQVMGCSTVVKLYFIFITAVLGPVPSSTVLHLEVITSYCECGVSCQYKSH</sequence>
<keyword evidence="4" id="KW-0479">Metal-binding</keyword>
<dbReference type="GO" id="GO:0007229">
    <property type="term" value="P:integrin-mediated signaling pathway"/>
    <property type="evidence" value="ECO:0007669"/>
    <property type="project" value="UniProtKB-KW"/>
</dbReference>
<evidence type="ECO:0000256" key="13">
    <source>
        <dbReference type="ARBA" id="ARBA00023170"/>
    </source>
</evidence>
<evidence type="ECO:0000256" key="2">
    <source>
        <dbReference type="ARBA" id="ARBA00008054"/>
    </source>
</evidence>
<keyword evidence="8 16" id="KW-0130">Cell adhesion</keyword>